<dbReference type="AlphaFoldDB" id="A0A4Y2RQ78"/>
<name>A0A4Y2RQ78_ARAVE</name>
<comment type="caution">
    <text evidence="2">The sequence shown here is derived from an EMBL/GenBank/DDBJ whole genome shotgun (WGS) entry which is preliminary data.</text>
</comment>
<evidence type="ECO:0000313" key="2">
    <source>
        <dbReference type="EMBL" id="GBN77409.1"/>
    </source>
</evidence>
<evidence type="ECO:0000256" key="1">
    <source>
        <dbReference type="SAM" id="MobiDB-lite"/>
    </source>
</evidence>
<feature type="region of interest" description="Disordered" evidence="1">
    <location>
        <begin position="54"/>
        <end position="88"/>
    </location>
</feature>
<feature type="compositionally biased region" description="Polar residues" evidence="1">
    <location>
        <begin position="64"/>
        <end position="80"/>
    </location>
</feature>
<dbReference type="EMBL" id="BGPR01017834">
    <property type="protein sequence ID" value="GBN77409.1"/>
    <property type="molecule type" value="Genomic_DNA"/>
</dbReference>
<proteinExistence type="predicted"/>
<gene>
    <name evidence="2" type="ORF">AVEN_204045_1</name>
</gene>
<organism evidence="2 3">
    <name type="scientific">Araneus ventricosus</name>
    <name type="common">Orbweaver spider</name>
    <name type="synonym">Epeira ventricosa</name>
    <dbReference type="NCBI Taxonomy" id="182803"/>
    <lineage>
        <taxon>Eukaryota</taxon>
        <taxon>Metazoa</taxon>
        <taxon>Ecdysozoa</taxon>
        <taxon>Arthropoda</taxon>
        <taxon>Chelicerata</taxon>
        <taxon>Arachnida</taxon>
        <taxon>Araneae</taxon>
        <taxon>Araneomorphae</taxon>
        <taxon>Entelegynae</taxon>
        <taxon>Araneoidea</taxon>
        <taxon>Araneidae</taxon>
        <taxon>Araneus</taxon>
    </lineage>
</organism>
<reference evidence="2 3" key="1">
    <citation type="journal article" date="2019" name="Sci. Rep.">
        <title>Orb-weaving spider Araneus ventricosus genome elucidates the spidroin gene catalogue.</title>
        <authorList>
            <person name="Kono N."/>
            <person name="Nakamura H."/>
            <person name="Ohtoshi R."/>
            <person name="Moran D.A.P."/>
            <person name="Shinohara A."/>
            <person name="Yoshida Y."/>
            <person name="Fujiwara M."/>
            <person name="Mori M."/>
            <person name="Tomita M."/>
            <person name="Arakawa K."/>
        </authorList>
    </citation>
    <scope>NUCLEOTIDE SEQUENCE [LARGE SCALE GENOMIC DNA]</scope>
</reference>
<evidence type="ECO:0000313" key="3">
    <source>
        <dbReference type="Proteomes" id="UP000499080"/>
    </source>
</evidence>
<protein>
    <submittedName>
        <fullName evidence="2">Uncharacterized protein</fullName>
    </submittedName>
</protein>
<dbReference type="Proteomes" id="UP000499080">
    <property type="component" value="Unassembled WGS sequence"/>
</dbReference>
<accession>A0A4Y2RQ78</accession>
<keyword evidence="3" id="KW-1185">Reference proteome</keyword>
<sequence>MEQTIWCCLDCRETFLDCENPSYRRDFDAHFVSKADVANMQAVRLNEATIKFSKRTTSKDGTHNRTLPQNWTQETSATKETTSDRILN</sequence>